<feature type="transmembrane region" description="Helical" evidence="13">
    <location>
        <begin position="213"/>
        <end position="234"/>
    </location>
</feature>
<dbReference type="GO" id="GO:0005886">
    <property type="term" value="C:plasma membrane"/>
    <property type="evidence" value="ECO:0007669"/>
    <property type="project" value="UniProtKB-SubCell"/>
</dbReference>
<feature type="transmembrane region" description="Helical" evidence="13">
    <location>
        <begin position="184"/>
        <end position="207"/>
    </location>
</feature>
<keyword evidence="4 13" id="KW-1003">Cell membrane</keyword>
<feature type="binding site" description="M2 metal binding site" evidence="13">
    <location>
        <position position="137"/>
    </location>
    <ligand>
        <name>Fe(2+)</name>
        <dbReference type="ChEBI" id="CHEBI:29033"/>
    </ligand>
</feature>
<dbReference type="PANTHER" id="PTHR11040">
    <property type="entry name" value="ZINC/IRON TRANSPORTER"/>
    <property type="match status" value="1"/>
</dbReference>
<keyword evidence="12 13" id="KW-0472">Membrane</keyword>
<gene>
    <name evidence="13" type="primary">zupT</name>
    <name evidence="14" type="ORF">CKO40_18240</name>
</gene>
<feature type="binding site" description="M1 metal binding site" evidence="13">
    <location>
        <position position="162"/>
    </location>
    <ligand>
        <name>Zn(2+)</name>
        <dbReference type="ChEBI" id="CHEBI:29105"/>
    </ligand>
</feature>
<feature type="transmembrane region" description="Helical" evidence="13">
    <location>
        <begin position="37"/>
        <end position="55"/>
    </location>
</feature>
<evidence type="ECO:0000313" key="15">
    <source>
        <dbReference type="Proteomes" id="UP001296776"/>
    </source>
</evidence>
<feature type="binding site" description="M2 metal binding site" evidence="13">
    <location>
        <position position="195"/>
    </location>
    <ligand>
        <name>Fe(2+)</name>
        <dbReference type="ChEBI" id="CHEBI:29033"/>
    </ligand>
</feature>
<dbReference type="PANTHER" id="PTHR11040:SF205">
    <property type="entry name" value="ZINC TRANSPORTER ZUPT"/>
    <property type="match status" value="1"/>
</dbReference>
<comment type="subcellular location">
    <subcellularLocation>
        <location evidence="1 13">Cell membrane</location>
        <topology evidence="1 13">Multi-pass membrane protein</topology>
    </subcellularLocation>
</comment>
<evidence type="ECO:0000256" key="9">
    <source>
        <dbReference type="ARBA" id="ARBA00022989"/>
    </source>
</evidence>
<comment type="catalytic activity">
    <reaction evidence="13">
        <text>Zn(2+)(in) = Zn(2+)(out)</text>
        <dbReference type="Rhea" id="RHEA:29351"/>
        <dbReference type="ChEBI" id="CHEBI:29105"/>
    </reaction>
</comment>
<dbReference type="NCBIfam" id="NF003243">
    <property type="entry name" value="PRK04201.1"/>
    <property type="match status" value="1"/>
</dbReference>
<dbReference type="Proteomes" id="UP001296776">
    <property type="component" value="Unassembled WGS sequence"/>
</dbReference>
<keyword evidence="5 13" id="KW-0812">Transmembrane</keyword>
<evidence type="ECO:0000313" key="14">
    <source>
        <dbReference type="EMBL" id="MBK1706437.1"/>
    </source>
</evidence>
<keyword evidence="6" id="KW-0479">Metal-binding</keyword>
<comment type="caution">
    <text evidence="14">The sequence shown here is derived from an EMBL/GenBank/DDBJ whole genome shotgun (WGS) entry which is preliminary data.</text>
</comment>
<evidence type="ECO:0000256" key="8">
    <source>
        <dbReference type="ARBA" id="ARBA00022906"/>
    </source>
</evidence>
<dbReference type="InterPro" id="IPR023498">
    <property type="entry name" value="Zn_transptr_ZupT"/>
</dbReference>
<feature type="binding site" description="M1 metal binding site" evidence="13">
    <location>
        <position position="166"/>
    </location>
    <ligand>
        <name>Zn(2+)</name>
        <dbReference type="ChEBI" id="CHEBI:29105"/>
    </ligand>
</feature>
<evidence type="ECO:0000256" key="11">
    <source>
        <dbReference type="ARBA" id="ARBA00023065"/>
    </source>
</evidence>
<protein>
    <recommendedName>
        <fullName evidence="13">Zinc transporter ZupT</fullName>
    </recommendedName>
</protein>
<dbReference type="GO" id="GO:0005385">
    <property type="term" value="F:zinc ion transmembrane transporter activity"/>
    <property type="evidence" value="ECO:0007669"/>
    <property type="project" value="UniProtKB-UniRule"/>
</dbReference>
<evidence type="ECO:0000256" key="5">
    <source>
        <dbReference type="ARBA" id="ARBA00022692"/>
    </source>
</evidence>
<comment type="caution">
    <text evidence="13">Lacks conserved residue(s) required for the propagation of feature annotation.</text>
</comment>
<accession>A0AAJ0U8J9</accession>
<keyword evidence="7 13" id="KW-0862">Zinc</keyword>
<keyword evidence="9 13" id="KW-1133">Transmembrane helix</keyword>
<keyword evidence="10" id="KW-0408">Iron</keyword>
<evidence type="ECO:0000256" key="10">
    <source>
        <dbReference type="ARBA" id="ARBA00023004"/>
    </source>
</evidence>
<feature type="transmembrane region" description="Helical" evidence="13">
    <location>
        <begin position="246"/>
        <end position="264"/>
    </location>
</feature>
<organism evidence="14 15">
    <name type="scientific">Halochromatium glycolicum</name>
    <dbReference type="NCBI Taxonomy" id="85075"/>
    <lineage>
        <taxon>Bacteria</taxon>
        <taxon>Pseudomonadati</taxon>
        <taxon>Pseudomonadota</taxon>
        <taxon>Gammaproteobacteria</taxon>
        <taxon>Chromatiales</taxon>
        <taxon>Chromatiaceae</taxon>
        <taxon>Halochromatium</taxon>
    </lineage>
</organism>
<dbReference type="Pfam" id="PF02535">
    <property type="entry name" value="Zip"/>
    <property type="match status" value="1"/>
</dbReference>
<feature type="transmembrane region" description="Helical" evidence="13">
    <location>
        <begin position="75"/>
        <end position="94"/>
    </location>
</feature>
<reference evidence="14" key="1">
    <citation type="submission" date="2017-08" db="EMBL/GenBank/DDBJ databases">
        <authorList>
            <person name="Imhoff J.F."/>
            <person name="Rahn T."/>
            <person name="Kuenzel S."/>
            <person name="Neulinger S.C."/>
        </authorList>
    </citation>
    <scope>NUCLEOTIDE SEQUENCE</scope>
    <source>
        <strain evidence="14">DSM 11080</strain>
    </source>
</reference>
<feature type="binding site" description="M2 metal binding site" evidence="13">
    <location>
        <position position="163"/>
    </location>
    <ligand>
        <name>Fe(2+)</name>
        <dbReference type="ChEBI" id="CHEBI:29033"/>
    </ligand>
</feature>
<feature type="binding site" description="M2 metal binding site" evidence="13">
    <location>
        <position position="166"/>
    </location>
    <ligand>
        <name>Fe(2+)</name>
        <dbReference type="ChEBI" id="CHEBI:29033"/>
    </ligand>
</feature>
<evidence type="ECO:0000256" key="7">
    <source>
        <dbReference type="ARBA" id="ARBA00022833"/>
    </source>
</evidence>
<dbReference type="InterPro" id="IPR003689">
    <property type="entry name" value="ZIP"/>
</dbReference>
<dbReference type="AlphaFoldDB" id="A0AAJ0U8J9"/>
<evidence type="ECO:0000256" key="1">
    <source>
        <dbReference type="ARBA" id="ARBA00004651"/>
    </source>
</evidence>
<dbReference type="GO" id="GO:0046872">
    <property type="term" value="F:metal ion binding"/>
    <property type="evidence" value="ECO:0007669"/>
    <property type="project" value="UniProtKB-KW"/>
</dbReference>
<feature type="binding site" description="M1 metal binding site" evidence="13">
    <location>
        <position position="137"/>
    </location>
    <ligand>
        <name>Zn(2+)</name>
        <dbReference type="ChEBI" id="CHEBI:29105"/>
    </ligand>
</feature>
<evidence type="ECO:0000256" key="12">
    <source>
        <dbReference type="ARBA" id="ARBA00023136"/>
    </source>
</evidence>
<dbReference type="HAMAP" id="MF_00548">
    <property type="entry name" value="ZupT"/>
    <property type="match status" value="1"/>
</dbReference>
<evidence type="ECO:0000256" key="6">
    <source>
        <dbReference type="ARBA" id="ARBA00022723"/>
    </source>
</evidence>
<keyword evidence="15" id="KW-1185">Reference proteome</keyword>
<dbReference type="RefSeq" id="WP_200347885.1">
    <property type="nucleotide sequence ID" value="NZ_NRSJ01000041.1"/>
</dbReference>
<feature type="transmembrane region" description="Helical" evidence="13">
    <location>
        <begin position="6"/>
        <end position="30"/>
    </location>
</feature>
<comment type="similarity">
    <text evidence="2 13">Belongs to the ZIP transporter (TC 2.A.5) family. ZupT subfamily.</text>
</comment>
<evidence type="ECO:0000256" key="4">
    <source>
        <dbReference type="ARBA" id="ARBA00022475"/>
    </source>
</evidence>
<comment type="function">
    <text evidence="13">Mediates zinc uptake. May also transport other divalent cations.</text>
</comment>
<dbReference type="EMBL" id="NRSJ01000041">
    <property type="protein sequence ID" value="MBK1706437.1"/>
    <property type="molecule type" value="Genomic_DNA"/>
</dbReference>
<evidence type="ECO:0000256" key="3">
    <source>
        <dbReference type="ARBA" id="ARBA00022448"/>
    </source>
</evidence>
<evidence type="ECO:0000256" key="13">
    <source>
        <dbReference type="HAMAP-Rule" id="MF_00548"/>
    </source>
</evidence>
<keyword evidence="11 13" id="KW-0406">Ion transport</keyword>
<keyword evidence="8 13" id="KW-0864">Zinc transport</keyword>
<sequence length="265" mass="27152">MDVAAIGPALLLTLLAGLATAIGSAIAFFAPRANLRFLAVALGFSAGVMIYVSFVELLPSGAEALDEVLGAAQTAAVAALFTGILLAAAIDRLVPLGYNPHEMRAPAAGNGGAQEADHLLRVGTLTALTITLHNLPEGLATLLTSLQDVRLGLPVALAVGIHNIPEGIAVSVPIYYATGSRGQAFIWSALSGLSEPLGALIGLLIFSSFWSQALLGLSLAAVAGIMIFISFDVLLPSAETYGEHHLTVYALVAGMAVMALSLLML</sequence>
<feature type="binding site" description="M2 metal binding site" evidence="13">
    <location>
        <position position="134"/>
    </location>
    <ligand>
        <name>Fe(2+)</name>
        <dbReference type="ChEBI" id="CHEBI:29033"/>
    </ligand>
</feature>
<reference evidence="14" key="2">
    <citation type="journal article" date="2020" name="Microorganisms">
        <title>Osmotic Adaptation and Compatible Solute Biosynthesis of Phototrophic Bacteria as Revealed from Genome Analyses.</title>
        <authorList>
            <person name="Imhoff J.F."/>
            <person name="Rahn T."/>
            <person name="Kunzel S."/>
            <person name="Keller A."/>
            <person name="Neulinger S.C."/>
        </authorList>
    </citation>
    <scope>NUCLEOTIDE SEQUENCE</scope>
    <source>
        <strain evidence="14">DSM 11080</strain>
    </source>
</reference>
<name>A0AAJ0U8J9_9GAMM</name>
<proteinExistence type="inferred from homology"/>
<keyword evidence="3 13" id="KW-0813">Transport</keyword>
<evidence type="ECO:0000256" key="2">
    <source>
        <dbReference type="ARBA" id="ARBA00009703"/>
    </source>
</evidence>